<dbReference type="EMBL" id="JACHMM010000001">
    <property type="protein sequence ID" value="MBB5789136.1"/>
    <property type="molecule type" value="Genomic_DNA"/>
</dbReference>
<dbReference type="SUPFAM" id="SSF46894">
    <property type="entry name" value="C-terminal effector domain of the bipartite response regulators"/>
    <property type="match status" value="1"/>
</dbReference>
<keyword evidence="1 2" id="KW-0238">DNA-binding</keyword>
<dbReference type="AlphaFoldDB" id="A0A7W9GSV6"/>
<name>A0A7W9GSV6_9ACTN</name>
<reference evidence="4 5" key="1">
    <citation type="submission" date="2020-08" db="EMBL/GenBank/DDBJ databases">
        <title>Sequencing the genomes of 1000 actinobacteria strains.</title>
        <authorList>
            <person name="Klenk H.-P."/>
        </authorList>
    </citation>
    <scope>NUCLEOTIDE SEQUENCE [LARGE SCALE GENOMIC DNA]</scope>
    <source>
        <strain evidence="4 5">DSM 102122</strain>
    </source>
</reference>
<comment type="caution">
    <text evidence="4">The sequence shown here is derived from an EMBL/GenBank/DDBJ whole genome shotgun (WGS) entry which is preliminary data.</text>
</comment>
<organism evidence="4 5">
    <name type="scientific">Jiangella mangrovi</name>
    <dbReference type="NCBI Taxonomy" id="1524084"/>
    <lineage>
        <taxon>Bacteria</taxon>
        <taxon>Bacillati</taxon>
        <taxon>Actinomycetota</taxon>
        <taxon>Actinomycetes</taxon>
        <taxon>Jiangellales</taxon>
        <taxon>Jiangellaceae</taxon>
        <taxon>Jiangella</taxon>
    </lineage>
</organism>
<dbReference type="GO" id="GO:0000160">
    <property type="term" value="P:phosphorelay signal transduction system"/>
    <property type="evidence" value="ECO:0007669"/>
    <property type="project" value="InterPro"/>
</dbReference>
<dbReference type="Proteomes" id="UP000542813">
    <property type="component" value="Unassembled WGS sequence"/>
</dbReference>
<dbReference type="InterPro" id="IPR036388">
    <property type="entry name" value="WH-like_DNA-bd_sf"/>
</dbReference>
<evidence type="ECO:0000313" key="4">
    <source>
        <dbReference type="EMBL" id="MBB5789136.1"/>
    </source>
</evidence>
<evidence type="ECO:0000259" key="3">
    <source>
        <dbReference type="PROSITE" id="PS51755"/>
    </source>
</evidence>
<evidence type="ECO:0000256" key="2">
    <source>
        <dbReference type="PROSITE-ProRule" id="PRU01091"/>
    </source>
</evidence>
<keyword evidence="5" id="KW-1185">Reference proteome</keyword>
<accession>A0A7W9GSV6</accession>
<dbReference type="InterPro" id="IPR001867">
    <property type="entry name" value="OmpR/PhoB-type_DNA-bd"/>
</dbReference>
<protein>
    <submittedName>
        <fullName evidence="4">DNA-binding response OmpR family regulator</fullName>
    </submittedName>
</protein>
<feature type="DNA-binding region" description="OmpR/PhoB-type" evidence="2">
    <location>
        <begin position="73"/>
        <end position="171"/>
    </location>
</feature>
<evidence type="ECO:0000256" key="1">
    <source>
        <dbReference type="ARBA" id="ARBA00023125"/>
    </source>
</evidence>
<dbReference type="Pfam" id="PF00486">
    <property type="entry name" value="Trans_reg_C"/>
    <property type="match status" value="1"/>
</dbReference>
<sequence>MPSDPAPMIVCISSSPAERARLAGQFDGAGILVLAPDAGAAGVLLRRLAGTGSGAAAVVDPARRRRPAPQPPDEVLRVGGLALDLSRHEATWHGRGLPLTPYEFKVLGCLAGRPGQVWSYQQLHERAWGGTYFAGPAAVQSVIKRLRAKLREAGASVTIRATRGVGFRLDGGPELSLVRPAARG</sequence>
<dbReference type="GO" id="GO:0006355">
    <property type="term" value="P:regulation of DNA-templated transcription"/>
    <property type="evidence" value="ECO:0007669"/>
    <property type="project" value="InterPro"/>
</dbReference>
<dbReference type="InterPro" id="IPR016032">
    <property type="entry name" value="Sig_transdc_resp-reg_C-effctor"/>
</dbReference>
<feature type="domain" description="OmpR/PhoB-type" evidence="3">
    <location>
        <begin position="73"/>
        <end position="171"/>
    </location>
</feature>
<evidence type="ECO:0000313" key="5">
    <source>
        <dbReference type="Proteomes" id="UP000542813"/>
    </source>
</evidence>
<dbReference type="PROSITE" id="PS51755">
    <property type="entry name" value="OMPR_PHOB"/>
    <property type="match status" value="1"/>
</dbReference>
<dbReference type="SMART" id="SM00862">
    <property type="entry name" value="Trans_reg_C"/>
    <property type="match status" value="1"/>
</dbReference>
<dbReference type="CDD" id="cd00383">
    <property type="entry name" value="trans_reg_C"/>
    <property type="match status" value="1"/>
</dbReference>
<dbReference type="GO" id="GO:0003677">
    <property type="term" value="F:DNA binding"/>
    <property type="evidence" value="ECO:0007669"/>
    <property type="project" value="UniProtKB-UniRule"/>
</dbReference>
<dbReference type="Gene3D" id="1.10.10.10">
    <property type="entry name" value="Winged helix-like DNA-binding domain superfamily/Winged helix DNA-binding domain"/>
    <property type="match status" value="1"/>
</dbReference>
<dbReference type="RefSeq" id="WP_184824294.1">
    <property type="nucleotide sequence ID" value="NZ_JACHMM010000001.1"/>
</dbReference>
<gene>
    <name evidence="4" type="ORF">HD601_003711</name>
</gene>
<proteinExistence type="predicted"/>